<dbReference type="RefSeq" id="WP_075072520.1">
    <property type="nucleotide sequence ID" value="NZ_DF967972.1"/>
</dbReference>
<sequence>MRDFILIRKKDITGRSGTGVVAEGTIFQDGQVVLKWLGEPYALGIFTSIEELLSVHGHEGNTYVQFMDKQLAIETEH</sequence>
<protein>
    <submittedName>
        <fullName evidence="1">Uncharacterized protein</fullName>
    </submittedName>
</protein>
<dbReference type="EMBL" id="DF967972">
    <property type="protein sequence ID" value="GAP13167.1"/>
    <property type="molecule type" value="Genomic_DNA"/>
</dbReference>
<accession>A0A0S7B781</accession>
<reference evidence="1" key="1">
    <citation type="submission" date="2015-07" db="EMBL/GenBank/DDBJ databases">
        <title>Draft Genome Sequences of Anaerolinea thermolimosa IMO-1, Bellilinea caldifistulae GOMI-1, Leptolinea tardivitalis YMTK-2, Levilinea saccharolytica KIBI-1,Longilinea arvoryzae KOME-1, Previously Described as Members of the Anaerolineaceae (Chloroflexi).</title>
        <authorList>
            <person name="Sekiguchi Y."/>
            <person name="Ohashi A."/>
            <person name="Matsuura N."/>
            <person name="Tourlousse M.D."/>
        </authorList>
    </citation>
    <scope>NUCLEOTIDE SEQUENCE [LARGE SCALE GENOMIC DNA]</scope>
    <source>
        <strain evidence="1">KOME-1</strain>
    </source>
</reference>
<name>A0A0S7B781_9CHLR</name>
<dbReference type="Proteomes" id="UP000055060">
    <property type="component" value="Unassembled WGS sequence"/>
</dbReference>
<dbReference type="AlphaFoldDB" id="A0A0S7B781"/>
<keyword evidence="2" id="KW-1185">Reference proteome</keyword>
<gene>
    <name evidence="1" type="ORF">LARV_00918</name>
</gene>
<evidence type="ECO:0000313" key="1">
    <source>
        <dbReference type="EMBL" id="GAP13167.1"/>
    </source>
</evidence>
<dbReference type="OrthoDB" id="72539at2"/>
<proteinExistence type="predicted"/>
<organism evidence="1">
    <name type="scientific">Longilinea arvoryzae</name>
    <dbReference type="NCBI Taxonomy" id="360412"/>
    <lineage>
        <taxon>Bacteria</taxon>
        <taxon>Bacillati</taxon>
        <taxon>Chloroflexota</taxon>
        <taxon>Anaerolineae</taxon>
        <taxon>Anaerolineales</taxon>
        <taxon>Anaerolineaceae</taxon>
        <taxon>Longilinea</taxon>
    </lineage>
</organism>
<dbReference type="STRING" id="360412.LARV_00918"/>
<evidence type="ECO:0000313" key="2">
    <source>
        <dbReference type="Proteomes" id="UP000055060"/>
    </source>
</evidence>